<protein>
    <recommendedName>
        <fullName evidence="1">Tc1-like transposase DDE domain-containing protein</fullName>
    </recommendedName>
</protein>
<dbReference type="EMBL" id="JAAVLN010000001">
    <property type="protein sequence ID" value="NKC03105.1"/>
    <property type="molecule type" value="Genomic_DNA"/>
</dbReference>
<sequence length="95" mass="10963">MPWRDTHAMNEHLEEISRHVGRNTHAVLILDQAGWHLTDKLVLPDNITLIPISSKAPELNPMENIWQFMRDNWLSNQIFQTTRTSLIIAARHGAS</sequence>
<gene>
    <name evidence="2" type="ORF">HED55_06315</name>
</gene>
<evidence type="ECO:0000259" key="1">
    <source>
        <dbReference type="Pfam" id="PF13358"/>
    </source>
</evidence>
<reference evidence="2 3" key="1">
    <citation type="submission" date="2020-03" db="EMBL/GenBank/DDBJ databases">
        <title>Whole genome sequencing of clinical and environmental type strains of Ochrobactrum.</title>
        <authorList>
            <person name="Dharne M."/>
        </authorList>
    </citation>
    <scope>NUCLEOTIDE SEQUENCE [LARGE SCALE GENOMIC DNA]</scope>
    <source>
        <strain evidence="2 3">CIP 109452</strain>
    </source>
</reference>
<dbReference type="InterPro" id="IPR038717">
    <property type="entry name" value="Tc1-like_DDE_dom"/>
</dbReference>
<evidence type="ECO:0000313" key="3">
    <source>
        <dbReference type="Proteomes" id="UP000704467"/>
    </source>
</evidence>
<dbReference type="Proteomes" id="UP000704467">
    <property type="component" value="Unassembled WGS sequence"/>
</dbReference>
<proteinExistence type="predicted"/>
<accession>A0ABX1DJI2</accession>
<dbReference type="Pfam" id="PF13358">
    <property type="entry name" value="DDE_3"/>
    <property type="match status" value="1"/>
</dbReference>
<feature type="domain" description="Tc1-like transposase DDE" evidence="1">
    <location>
        <begin position="6"/>
        <end position="82"/>
    </location>
</feature>
<keyword evidence="3" id="KW-1185">Reference proteome</keyword>
<comment type="caution">
    <text evidence="2">The sequence shown here is derived from an EMBL/GenBank/DDBJ whole genome shotgun (WGS) entry which is preliminary data.</text>
</comment>
<name>A0ABX1DJI2_9HYPH</name>
<organism evidence="2 3">
    <name type="scientific">Brucella haematophila</name>
    <dbReference type="NCBI Taxonomy" id="419474"/>
    <lineage>
        <taxon>Bacteria</taxon>
        <taxon>Pseudomonadati</taxon>
        <taxon>Pseudomonadota</taxon>
        <taxon>Alphaproteobacteria</taxon>
        <taxon>Hyphomicrobiales</taxon>
        <taxon>Brucellaceae</taxon>
        <taxon>Brucella/Ochrobactrum group</taxon>
        <taxon>Brucella</taxon>
    </lineage>
</organism>
<dbReference type="InterPro" id="IPR036397">
    <property type="entry name" value="RNaseH_sf"/>
</dbReference>
<dbReference type="Gene3D" id="3.30.420.10">
    <property type="entry name" value="Ribonuclease H-like superfamily/Ribonuclease H"/>
    <property type="match status" value="1"/>
</dbReference>
<evidence type="ECO:0000313" key="2">
    <source>
        <dbReference type="EMBL" id="NKC03105.1"/>
    </source>
</evidence>